<dbReference type="InParanoid" id="E3J7B4"/>
<dbReference type="STRING" id="298654.FraEuI1c_0301"/>
<dbReference type="Pfam" id="PF19054">
    <property type="entry name" value="DUF5753"/>
    <property type="match status" value="1"/>
</dbReference>
<feature type="domain" description="HTH cro/C1-type" evidence="1">
    <location>
        <begin position="34"/>
        <end position="88"/>
    </location>
</feature>
<organism evidence="2 3">
    <name type="scientific">Pseudofrankia inefficax (strain DSM 45817 / CECT 9037 / DDB 130130 / EuI1c)</name>
    <name type="common">Frankia inefficax</name>
    <dbReference type="NCBI Taxonomy" id="298654"/>
    <lineage>
        <taxon>Bacteria</taxon>
        <taxon>Bacillati</taxon>
        <taxon>Actinomycetota</taxon>
        <taxon>Actinomycetes</taxon>
        <taxon>Frankiales</taxon>
        <taxon>Frankiaceae</taxon>
        <taxon>Pseudofrankia</taxon>
    </lineage>
</organism>
<reference evidence="2 3" key="1">
    <citation type="submission" date="2010-10" db="EMBL/GenBank/DDBJ databases">
        <title>Complete sequence of Frankia sp. EuI1c.</title>
        <authorList>
            <consortium name="US DOE Joint Genome Institute"/>
            <person name="Lucas S."/>
            <person name="Copeland A."/>
            <person name="Lapidus A."/>
            <person name="Cheng J.-F."/>
            <person name="Bruce D."/>
            <person name="Goodwin L."/>
            <person name="Pitluck S."/>
            <person name="Chertkov O."/>
            <person name="Detter J.C."/>
            <person name="Han C."/>
            <person name="Tapia R."/>
            <person name="Land M."/>
            <person name="Hauser L."/>
            <person name="Jeffries C."/>
            <person name="Kyrpides N."/>
            <person name="Ivanova N."/>
            <person name="Mikhailova N."/>
            <person name="Beauchemin N."/>
            <person name="Sen A."/>
            <person name="Sur S.A."/>
            <person name="Gtari M."/>
            <person name="Wall L."/>
            <person name="Tisa L."/>
            <person name="Woyke T."/>
        </authorList>
    </citation>
    <scope>NUCLEOTIDE SEQUENCE [LARGE SCALE GENOMIC DNA]</scope>
    <source>
        <strain evidence="3">DSM 45817 / CECT 9037 / EuI1c</strain>
    </source>
</reference>
<dbReference type="SMART" id="SM00530">
    <property type="entry name" value="HTH_XRE"/>
    <property type="match status" value="1"/>
</dbReference>
<evidence type="ECO:0000259" key="1">
    <source>
        <dbReference type="PROSITE" id="PS50943"/>
    </source>
</evidence>
<dbReference type="Proteomes" id="UP000002484">
    <property type="component" value="Chromosome"/>
</dbReference>
<gene>
    <name evidence="2" type="ordered locus">FraEuI1c_0301</name>
</gene>
<dbReference type="InterPro" id="IPR010982">
    <property type="entry name" value="Lambda_DNA-bd_dom_sf"/>
</dbReference>
<dbReference type="RefSeq" id="WP_013421510.1">
    <property type="nucleotide sequence ID" value="NC_014666.1"/>
</dbReference>
<proteinExistence type="predicted"/>
<dbReference type="InterPro" id="IPR043917">
    <property type="entry name" value="DUF5753"/>
</dbReference>
<dbReference type="Gene3D" id="1.10.260.40">
    <property type="entry name" value="lambda repressor-like DNA-binding domains"/>
    <property type="match status" value="1"/>
</dbReference>
<dbReference type="SUPFAM" id="SSF47413">
    <property type="entry name" value="lambda repressor-like DNA-binding domains"/>
    <property type="match status" value="1"/>
</dbReference>
<dbReference type="EMBL" id="CP002299">
    <property type="protein sequence ID" value="ADP78387.1"/>
    <property type="molecule type" value="Genomic_DNA"/>
</dbReference>
<dbReference type="CDD" id="cd00093">
    <property type="entry name" value="HTH_XRE"/>
    <property type="match status" value="1"/>
</dbReference>
<protein>
    <submittedName>
        <fullName evidence="2">Helix-turn-helix domain protein</fullName>
    </submittedName>
</protein>
<dbReference type="KEGG" id="fri:FraEuI1c_0301"/>
<accession>E3J7B4</accession>
<dbReference type="HOGENOM" id="CLU_055817_2_1_11"/>
<dbReference type="eggNOG" id="COG1396">
    <property type="taxonomic scope" value="Bacteria"/>
</dbReference>
<dbReference type="Pfam" id="PF13560">
    <property type="entry name" value="HTH_31"/>
    <property type="match status" value="1"/>
</dbReference>
<dbReference type="GO" id="GO:0003677">
    <property type="term" value="F:DNA binding"/>
    <property type="evidence" value="ECO:0007669"/>
    <property type="project" value="InterPro"/>
</dbReference>
<dbReference type="PROSITE" id="PS50943">
    <property type="entry name" value="HTH_CROC1"/>
    <property type="match status" value="1"/>
</dbReference>
<evidence type="ECO:0000313" key="2">
    <source>
        <dbReference type="EMBL" id="ADP78387.1"/>
    </source>
</evidence>
<evidence type="ECO:0000313" key="3">
    <source>
        <dbReference type="Proteomes" id="UP000002484"/>
    </source>
</evidence>
<keyword evidence="3" id="KW-1185">Reference proteome</keyword>
<dbReference type="InterPro" id="IPR001387">
    <property type="entry name" value="Cro/C1-type_HTH"/>
</dbReference>
<sequence>MADDIVDVVPSLGVPALGAEPGSSTLAGELGRALAGLRKRKGMTGEELGRAIGASQAKISKIERGALRPSPLDVEKIVLALDGSKDALHELVGQATELQALSSRPRLPRRGPVNQQDYADLESRATLVRDFEPITVPGLMQISEYTRRVINAFHAVDIGDHESKWAETAAKVTQRLQRQERLYDTNKTFEFILLENLLNNMYVTPGYMLAQVDRIEQIAKLPNVTVRIVPMTAQLGLPPSHGFMIFDDDVVVTESLDATVYQDRRSVEFYTHFFESYRELANADLFEVLERYKARYADMAMPKP</sequence>
<dbReference type="AlphaFoldDB" id="E3J7B4"/>
<name>E3J7B4_PSEI1</name>